<name>A0A4Q9GS15_9MICO</name>
<dbReference type="RefSeq" id="WP_130980498.1">
    <property type="nucleotide sequence ID" value="NZ_SISG01000001.1"/>
</dbReference>
<evidence type="ECO:0000313" key="2">
    <source>
        <dbReference type="Proteomes" id="UP000294194"/>
    </source>
</evidence>
<organism evidence="1 2">
    <name type="scientific">Glaciihabitans arcticus</name>
    <dbReference type="NCBI Taxonomy" id="2668039"/>
    <lineage>
        <taxon>Bacteria</taxon>
        <taxon>Bacillati</taxon>
        <taxon>Actinomycetota</taxon>
        <taxon>Actinomycetes</taxon>
        <taxon>Micrococcales</taxon>
        <taxon>Microbacteriaceae</taxon>
        <taxon>Glaciihabitans</taxon>
    </lineage>
</organism>
<accession>A0A4Q9GS15</accession>
<sequence length="68" mass="7421">MTDARGRLESDPFAYRVTKAGGLQIERGGRIVLTLGGCRAARLIAQLERAEGIDEQLLLAKATGHYKH</sequence>
<proteinExistence type="predicted"/>
<keyword evidence="2" id="KW-1185">Reference proteome</keyword>
<gene>
    <name evidence="1" type="ORF">EYE40_02670</name>
</gene>
<dbReference type="EMBL" id="SISG01000001">
    <property type="protein sequence ID" value="TBN56388.1"/>
    <property type="molecule type" value="Genomic_DNA"/>
</dbReference>
<dbReference type="AlphaFoldDB" id="A0A4Q9GS15"/>
<dbReference type="Proteomes" id="UP000294194">
    <property type="component" value="Unassembled WGS sequence"/>
</dbReference>
<comment type="caution">
    <text evidence="1">The sequence shown here is derived from an EMBL/GenBank/DDBJ whole genome shotgun (WGS) entry which is preliminary data.</text>
</comment>
<reference evidence="2" key="1">
    <citation type="submission" date="2019-02" db="EMBL/GenBank/DDBJ databases">
        <title>Glaciihabitans arcticus sp. nov., a psychrotolerant bacterium isolated from polar soil.</title>
        <authorList>
            <person name="Dahal R.H."/>
        </authorList>
    </citation>
    <scope>NUCLEOTIDE SEQUENCE [LARGE SCALE GENOMIC DNA]</scope>
    <source>
        <strain evidence="2">RP-3-7</strain>
    </source>
</reference>
<protein>
    <submittedName>
        <fullName evidence="1">Uncharacterized protein</fullName>
    </submittedName>
</protein>
<evidence type="ECO:0000313" key="1">
    <source>
        <dbReference type="EMBL" id="TBN56388.1"/>
    </source>
</evidence>